<comment type="caution">
    <text evidence="3">The sequence shown here is derived from an EMBL/GenBank/DDBJ whole genome shotgun (WGS) entry which is preliminary data.</text>
</comment>
<accession>A0ABW1I520</accession>
<reference evidence="4" key="1">
    <citation type="journal article" date="2019" name="Int. J. Syst. Evol. Microbiol.">
        <title>The Global Catalogue of Microorganisms (GCM) 10K type strain sequencing project: providing services to taxonomists for standard genome sequencing and annotation.</title>
        <authorList>
            <consortium name="The Broad Institute Genomics Platform"/>
            <consortium name="The Broad Institute Genome Sequencing Center for Infectious Disease"/>
            <person name="Wu L."/>
            <person name="Ma J."/>
        </authorList>
    </citation>
    <scope>NUCLEOTIDE SEQUENCE [LARGE SCALE GENOMIC DNA]</scope>
    <source>
        <strain evidence="4">CGMCC 4.7397</strain>
    </source>
</reference>
<keyword evidence="4" id="KW-1185">Reference proteome</keyword>
<dbReference type="RefSeq" id="WP_379565792.1">
    <property type="nucleotide sequence ID" value="NZ_JBHSQK010000019.1"/>
</dbReference>
<feature type="chain" id="PRO_5045496648" description="CinY protein" evidence="2">
    <location>
        <begin position="25"/>
        <end position="360"/>
    </location>
</feature>
<proteinExistence type="predicted"/>
<keyword evidence="1" id="KW-0472">Membrane</keyword>
<feature type="transmembrane region" description="Helical" evidence="1">
    <location>
        <begin position="333"/>
        <end position="354"/>
    </location>
</feature>
<evidence type="ECO:0008006" key="5">
    <source>
        <dbReference type="Google" id="ProtNLM"/>
    </source>
</evidence>
<evidence type="ECO:0000256" key="1">
    <source>
        <dbReference type="SAM" id="Phobius"/>
    </source>
</evidence>
<dbReference type="EMBL" id="JBHSQK010000019">
    <property type="protein sequence ID" value="MFC5948736.1"/>
    <property type="molecule type" value="Genomic_DNA"/>
</dbReference>
<dbReference type="Proteomes" id="UP001596119">
    <property type="component" value="Unassembled WGS sequence"/>
</dbReference>
<organism evidence="3 4">
    <name type="scientific">Pseudonocardia lutea</name>
    <dbReference type="NCBI Taxonomy" id="2172015"/>
    <lineage>
        <taxon>Bacteria</taxon>
        <taxon>Bacillati</taxon>
        <taxon>Actinomycetota</taxon>
        <taxon>Actinomycetes</taxon>
        <taxon>Pseudonocardiales</taxon>
        <taxon>Pseudonocardiaceae</taxon>
        <taxon>Pseudonocardia</taxon>
    </lineage>
</organism>
<evidence type="ECO:0000313" key="3">
    <source>
        <dbReference type="EMBL" id="MFC5948736.1"/>
    </source>
</evidence>
<keyword evidence="1" id="KW-1133">Transmembrane helix</keyword>
<evidence type="ECO:0000256" key="2">
    <source>
        <dbReference type="SAM" id="SignalP"/>
    </source>
</evidence>
<name>A0ABW1I520_9PSEU</name>
<protein>
    <recommendedName>
        <fullName evidence="5">CinY protein</fullName>
    </recommendedName>
</protein>
<sequence length="360" mass="37921">MRRRLTVLLGLLVVLGLAAAPGSAAGFGTIDAGGQSREHERLTRAALSCAGAAADPDCFQPVTMDQLAGHDREFGAVGAPDRDELSDPAAHCDDADYLAGVYPHTRGQATAALVDCLNHVRMRFGEGLDSARGLLGPDGEVQPAEVDLTRGCRSREQREDRAKCATLDAFGRALHGVQDFYAHSNWADEPDPARPIGDENPPGLGLPAPSPLLDLRGAAAPDPPAELSTGCFVARDEVPGVGECQLRVTHAALNKDRGQIDPVTGAATDPTTPRGRVGDNFAKAVAGAVTETRREWRDLRSELVARYGTDRGGRMICALTHDDPVNDCAEGNLAAAVAVVAGLAVVALGAVLWLRRRRRG</sequence>
<evidence type="ECO:0000313" key="4">
    <source>
        <dbReference type="Proteomes" id="UP001596119"/>
    </source>
</evidence>
<keyword evidence="1" id="KW-0812">Transmembrane</keyword>
<keyword evidence="2" id="KW-0732">Signal</keyword>
<gene>
    <name evidence="3" type="ORF">ACFQH9_10665</name>
</gene>
<feature type="signal peptide" evidence="2">
    <location>
        <begin position="1"/>
        <end position="24"/>
    </location>
</feature>